<feature type="region of interest" description="Disordered" evidence="3">
    <location>
        <begin position="286"/>
        <end position="311"/>
    </location>
</feature>
<evidence type="ECO:0000256" key="3">
    <source>
        <dbReference type="SAM" id="MobiDB-lite"/>
    </source>
</evidence>
<dbReference type="RefSeq" id="WP_020929414.1">
    <property type="nucleotide sequence ID" value="NZ_BHXC01000006.1"/>
</dbReference>
<dbReference type="SUPFAM" id="SSF63817">
    <property type="entry name" value="Sortase"/>
    <property type="match status" value="1"/>
</dbReference>
<dbReference type="Pfam" id="PF04203">
    <property type="entry name" value="Sortase"/>
    <property type="match status" value="1"/>
</dbReference>
<dbReference type="InterPro" id="IPR005754">
    <property type="entry name" value="Sortase"/>
</dbReference>
<dbReference type="CDD" id="cd05830">
    <property type="entry name" value="Sortase_E"/>
    <property type="match status" value="1"/>
</dbReference>
<dbReference type="InterPro" id="IPR023365">
    <property type="entry name" value="Sortase_dom-sf"/>
</dbReference>
<protein>
    <submittedName>
        <fullName evidence="4">Class E sortase</fullName>
    </submittedName>
</protein>
<feature type="compositionally biased region" description="Pro residues" evidence="3">
    <location>
        <begin position="123"/>
        <end position="136"/>
    </location>
</feature>
<feature type="region of interest" description="Disordered" evidence="3">
    <location>
        <begin position="1"/>
        <end position="257"/>
    </location>
</feature>
<feature type="compositionally biased region" description="Basic and acidic residues" evidence="3">
    <location>
        <begin position="300"/>
        <end position="310"/>
    </location>
</feature>
<feature type="compositionally biased region" description="Basic and acidic residues" evidence="3">
    <location>
        <begin position="1"/>
        <end position="19"/>
    </location>
</feature>
<feature type="active site" description="Proton donor/acceptor" evidence="2">
    <location>
        <position position="433"/>
    </location>
</feature>
<dbReference type="InterPro" id="IPR053465">
    <property type="entry name" value="Sortase_Class_E"/>
</dbReference>
<reference evidence="4 5" key="1">
    <citation type="journal article" date="2019" name="Microbiol. Resour. Announc.">
        <title>Draft Genome Sequence of the Most Traditional epsilon-Poly-l-Lysine Producer, Streptomyces albulus NBRC14147.</title>
        <authorList>
            <person name="Yamanaka K."/>
            <person name="Hamano Y."/>
        </authorList>
    </citation>
    <scope>NUCLEOTIDE SEQUENCE [LARGE SCALE GENOMIC DNA]</scope>
    <source>
        <strain evidence="4 5">NBRC 14147</strain>
    </source>
</reference>
<proteinExistence type="predicted"/>
<gene>
    <name evidence="4" type="ORF">SALB_05043</name>
</gene>
<dbReference type="AlphaFoldDB" id="A0A401R3R8"/>
<dbReference type="GO" id="GO:0016787">
    <property type="term" value="F:hydrolase activity"/>
    <property type="evidence" value="ECO:0007669"/>
    <property type="project" value="UniProtKB-KW"/>
</dbReference>
<sequence length="534" mass="56757">MTALRPEHEGRSYEPHEDPPQAPQDPYAPTGPHGRSDAFEAAVGRLDDPLNDPLPGRSATSRPHPDPYPTPYAQDAPPVRPGGGAAAEGSPWFRPRQDPPAPSRPEAPDPPRRSARHRRPGPGDTPPVPRPAPPHGPEADLYGQVNGGFGRGSYAPPPTEPIPGPHGPHGVAEALTAPLPTIPPLVPSRSGRSVRPTPAAAPPRPDDETMALRQAEQPTRGDVSRETSATVSRETDPTTAVSRETTTASETGGRAARRKAAQAAVKRGGRHGRRGAVAAAASASAAATAAEAPKPPMTRVEARRAQRAAKDSPGLIASRALGEVFITLGVLMLLFVTYQLWWTNVMAGEEAGGAANNLQHEWDQGGGEKKNLADGERFGIMYIPKLDVKAPIAEGIDKHSVLDHGMIGHYDAASGIKTAMPWDKTGNFSVAAHRNTHGEPFRYINRLTKGDKIVVETQSAYYTYEMESVLPQTSPSNTSVITPVPPGSGFTGPGRYITLTTCTPEFTSTYRLIVWGKMVDERPRSKGKPAALAG</sequence>
<dbReference type="Proteomes" id="UP000288351">
    <property type="component" value="Unassembled WGS sequence"/>
</dbReference>
<dbReference type="NCBIfam" id="NF033747">
    <property type="entry name" value="class_E_sortase"/>
    <property type="match status" value="1"/>
</dbReference>
<feature type="compositionally biased region" description="Low complexity" evidence="3">
    <location>
        <begin position="168"/>
        <end position="179"/>
    </location>
</feature>
<dbReference type="Gene3D" id="2.40.260.10">
    <property type="entry name" value="Sortase"/>
    <property type="match status" value="1"/>
</dbReference>
<dbReference type="InterPro" id="IPR042003">
    <property type="entry name" value="Sortase_E"/>
</dbReference>
<organism evidence="4 5">
    <name type="scientific">Streptomyces noursei</name>
    <name type="common">Streptomyces albulus</name>
    <dbReference type="NCBI Taxonomy" id="1971"/>
    <lineage>
        <taxon>Bacteria</taxon>
        <taxon>Bacillati</taxon>
        <taxon>Actinomycetota</taxon>
        <taxon>Actinomycetes</taxon>
        <taxon>Kitasatosporales</taxon>
        <taxon>Streptomycetaceae</taxon>
        <taxon>Streptomyces</taxon>
    </lineage>
</organism>
<dbReference type="EMBL" id="BHXC01000006">
    <property type="protein sequence ID" value="GCB92282.1"/>
    <property type="molecule type" value="Genomic_DNA"/>
</dbReference>
<evidence type="ECO:0000313" key="4">
    <source>
        <dbReference type="EMBL" id="GCB92282.1"/>
    </source>
</evidence>
<feature type="compositionally biased region" description="Polar residues" evidence="3">
    <location>
        <begin position="226"/>
        <end position="250"/>
    </location>
</feature>
<evidence type="ECO:0000256" key="1">
    <source>
        <dbReference type="ARBA" id="ARBA00022801"/>
    </source>
</evidence>
<feature type="compositionally biased region" description="Pro residues" evidence="3">
    <location>
        <begin position="155"/>
        <end position="166"/>
    </location>
</feature>
<comment type="caution">
    <text evidence="4">The sequence shown here is derived from an EMBL/GenBank/DDBJ whole genome shotgun (WGS) entry which is preliminary data.</text>
</comment>
<feature type="active site" description="Acyl-thioester intermediate" evidence="2">
    <location>
        <position position="502"/>
    </location>
</feature>
<keyword evidence="1" id="KW-0378">Hydrolase</keyword>
<evidence type="ECO:0000256" key="2">
    <source>
        <dbReference type="PIRSR" id="PIRSR605754-1"/>
    </source>
</evidence>
<dbReference type="NCBIfam" id="TIGR01076">
    <property type="entry name" value="sortase_fam"/>
    <property type="match status" value="1"/>
</dbReference>
<name>A0A401R3R8_STRNR</name>
<accession>A0A401R3R8</accession>
<evidence type="ECO:0000313" key="5">
    <source>
        <dbReference type="Proteomes" id="UP000288351"/>
    </source>
</evidence>